<reference evidence="1" key="1">
    <citation type="journal article" date="2014" name="Int. J. Syst. Evol. Microbiol.">
        <title>Complete genome sequence of Corynebacterium casei LMG S-19264T (=DSM 44701T), isolated from a smear-ripened cheese.</title>
        <authorList>
            <consortium name="US DOE Joint Genome Institute (JGI-PGF)"/>
            <person name="Walter F."/>
            <person name="Albersmeier A."/>
            <person name="Kalinowski J."/>
            <person name="Ruckert C."/>
        </authorList>
    </citation>
    <scope>NUCLEOTIDE SEQUENCE</scope>
    <source>
        <strain evidence="1">JCM 4790</strain>
    </source>
</reference>
<comment type="caution">
    <text evidence="1">The sequence shown here is derived from an EMBL/GenBank/DDBJ whole genome shotgun (WGS) entry which is preliminary data.</text>
</comment>
<gene>
    <name evidence="1" type="ORF">GCM10010358_19860</name>
</gene>
<reference evidence="1" key="2">
    <citation type="submission" date="2020-09" db="EMBL/GenBank/DDBJ databases">
        <authorList>
            <person name="Sun Q."/>
            <person name="Ohkuma M."/>
        </authorList>
    </citation>
    <scope>NUCLEOTIDE SEQUENCE</scope>
    <source>
        <strain evidence="1">JCM 4790</strain>
    </source>
</reference>
<evidence type="ECO:0000313" key="2">
    <source>
        <dbReference type="Proteomes" id="UP000619244"/>
    </source>
</evidence>
<accession>A0A918KJQ3</accession>
<dbReference type="EMBL" id="BMVU01000005">
    <property type="protein sequence ID" value="GGX65518.1"/>
    <property type="molecule type" value="Genomic_DNA"/>
</dbReference>
<dbReference type="AlphaFoldDB" id="A0A918KJQ3"/>
<evidence type="ECO:0000313" key="1">
    <source>
        <dbReference type="EMBL" id="GGX65518.1"/>
    </source>
</evidence>
<name>A0A918KJQ3_9ACTN</name>
<dbReference type="PROSITE" id="PS51257">
    <property type="entry name" value="PROKAR_LIPOPROTEIN"/>
    <property type="match status" value="1"/>
</dbReference>
<organism evidence="1 2">
    <name type="scientific">Streptomyces minutiscleroticus</name>
    <dbReference type="NCBI Taxonomy" id="68238"/>
    <lineage>
        <taxon>Bacteria</taxon>
        <taxon>Bacillati</taxon>
        <taxon>Actinomycetota</taxon>
        <taxon>Actinomycetes</taxon>
        <taxon>Kitasatosporales</taxon>
        <taxon>Streptomycetaceae</taxon>
        <taxon>Streptomyces</taxon>
    </lineage>
</organism>
<protein>
    <submittedName>
        <fullName evidence="1">Uncharacterized protein</fullName>
    </submittedName>
</protein>
<proteinExistence type="predicted"/>
<keyword evidence="2" id="KW-1185">Reference proteome</keyword>
<dbReference type="Proteomes" id="UP000619244">
    <property type="component" value="Unassembled WGS sequence"/>
</dbReference>
<sequence>MNGSGRSCTGTNETGTETDAAAPCGCSHPVWTACSPVGTSYQRMKERSSSRRVSRACFALSLSGCSTPRTVQKVISVRNTRTTAPKLLNQYDTTELLMEKMSRHLRLARRSGFVVLGGYGFSNLGS</sequence>